<dbReference type="STRING" id="2512241.A0A553HNL4"/>
<dbReference type="InterPro" id="IPR058650">
    <property type="entry name" value="Msy1/2-like"/>
</dbReference>
<dbReference type="InterPro" id="IPR010920">
    <property type="entry name" value="LSM_dom_sf"/>
</dbReference>
<evidence type="ECO:0000256" key="7">
    <source>
        <dbReference type="SAM" id="MobiDB-lite"/>
    </source>
</evidence>
<dbReference type="GO" id="GO:0006874">
    <property type="term" value="P:intracellular calcium ion homeostasis"/>
    <property type="evidence" value="ECO:0007669"/>
    <property type="project" value="TreeGrafter"/>
</dbReference>
<dbReference type="InterPro" id="IPR011992">
    <property type="entry name" value="EF-hand-dom_pair"/>
</dbReference>
<comment type="similarity">
    <text evidence="2 6">Belongs to the MscS (TC 1.A.23) family.</text>
</comment>
<name>A0A553HNL4_9PEZI</name>
<feature type="transmembrane region" description="Helical" evidence="8">
    <location>
        <begin position="272"/>
        <end position="294"/>
    </location>
</feature>
<comment type="subcellular location">
    <subcellularLocation>
        <location evidence="1">Endomembrane system</location>
        <topology evidence="1">Multi-pass membrane protein</topology>
    </subcellularLocation>
    <subcellularLocation>
        <location evidence="6">Endoplasmic reticulum membrane</location>
    </subcellularLocation>
</comment>
<keyword evidence="6" id="KW-0256">Endoplasmic reticulum</keyword>
<dbReference type="GO" id="GO:0005789">
    <property type="term" value="C:endoplasmic reticulum membrane"/>
    <property type="evidence" value="ECO:0007669"/>
    <property type="project" value="UniProtKB-SubCell"/>
</dbReference>
<organism evidence="10 11">
    <name type="scientific">Xylaria flabelliformis</name>
    <dbReference type="NCBI Taxonomy" id="2512241"/>
    <lineage>
        <taxon>Eukaryota</taxon>
        <taxon>Fungi</taxon>
        <taxon>Dikarya</taxon>
        <taxon>Ascomycota</taxon>
        <taxon>Pezizomycotina</taxon>
        <taxon>Sordariomycetes</taxon>
        <taxon>Xylariomycetidae</taxon>
        <taxon>Xylariales</taxon>
        <taxon>Xylariaceae</taxon>
        <taxon>Xylaria</taxon>
    </lineage>
</organism>
<dbReference type="Proteomes" id="UP000319160">
    <property type="component" value="Unassembled WGS sequence"/>
</dbReference>
<feature type="region of interest" description="Disordered" evidence="7">
    <location>
        <begin position="770"/>
        <end position="847"/>
    </location>
</feature>
<evidence type="ECO:0000256" key="2">
    <source>
        <dbReference type="ARBA" id="ARBA00008017"/>
    </source>
</evidence>
<evidence type="ECO:0000256" key="5">
    <source>
        <dbReference type="ARBA" id="ARBA00023136"/>
    </source>
</evidence>
<feature type="compositionally biased region" description="Basic and acidic residues" evidence="7">
    <location>
        <begin position="28"/>
        <end position="52"/>
    </location>
</feature>
<dbReference type="PANTHER" id="PTHR31323">
    <property type="entry name" value="MECHANOSENSITIVE ION CHANNEL PROTEIN MSY2"/>
    <property type="match status" value="1"/>
</dbReference>
<feature type="transmembrane region" description="Helical" evidence="8">
    <location>
        <begin position="487"/>
        <end position="504"/>
    </location>
</feature>
<accession>A0A553HNL4</accession>
<dbReference type="InterPro" id="IPR023408">
    <property type="entry name" value="MscS_beta-dom_sf"/>
</dbReference>
<evidence type="ECO:0000313" key="11">
    <source>
        <dbReference type="Proteomes" id="UP000319160"/>
    </source>
</evidence>
<dbReference type="Pfam" id="PF25886">
    <property type="entry name" value="Msy1"/>
    <property type="match status" value="1"/>
</dbReference>
<comment type="caution">
    <text evidence="10">The sequence shown here is derived from an EMBL/GenBank/DDBJ whole genome shotgun (WGS) entry which is preliminary data.</text>
</comment>
<protein>
    <recommendedName>
        <fullName evidence="6">Mechanosensitive ion channel protein</fullName>
    </recommendedName>
</protein>
<feature type="compositionally biased region" description="Basic and acidic residues" evidence="7">
    <location>
        <begin position="1"/>
        <end position="12"/>
    </location>
</feature>
<dbReference type="SUPFAM" id="SSF50182">
    <property type="entry name" value="Sm-like ribonucleoproteins"/>
    <property type="match status" value="1"/>
</dbReference>
<feature type="transmembrane region" description="Helical" evidence="8">
    <location>
        <begin position="185"/>
        <end position="212"/>
    </location>
</feature>
<keyword evidence="5 6" id="KW-0472">Membrane</keyword>
<dbReference type="Gene3D" id="1.10.238.10">
    <property type="entry name" value="EF-hand"/>
    <property type="match status" value="1"/>
</dbReference>
<keyword evidence="3 8" id="KW-0812">Transmembrane</keyword>
<gene>
    <name evidence="10" type="ORF">FHL15_009570</name>
</gene>
<dbReference type="PANTHER" id="PTHR31323:SF15">
    <property type="entry name" value="MECHANOSENSITIVE ION CHANNEL PROTEIN MSY1"/>
    <property type="match status" value="1"/>
</dbReference>
<dbReference type="InterPro" id="IPR002048">
    <property type="entry name" value="EF_hand_dom"/>
</dbReference>
<evidence type="ECO:0000259" key="9">
    <source>
        <dbReference type="PROSITE" id="PS50222"/>
    </source>
</evidence>
<dbReference type="PROSITE" id="PS50222">
    <property type="entry name" value="EF_HAND_2"/>
    <property type="match status" value="1"/>
</dbReference>
<proteinExistence type="inferred from homology"/>
<sequence>MADVRADSEFNEKGSPTLEHASPFSRYGDSERRREGRERLRHLEVPHESDRHVPDAHYMSAAESRDEATRLVDDLTLLQAERSVTQNDYEVRRSHSRARTPASAKEDVFNQPAQNPVLDQPLEHASKLRDAYKLVKNLPRFVRYFLYSLPVTTVLLVPILLGIFLDPGSQAVIGGPGGVQLLWFGIWLEVVWLSLWAARITTSAMPYVLGLFGKITGSGHYSKWRDVGRQLELHLALFLWLLAILVSFLPIMNNHKVPARVPDESNTPYPDIRWVDVVNKVIIAFFVLAVLNFVEKILIQWIAYSFHQRTYSNRIEVNKQSIAYLVHLYEHSKDRLVSEEAVMGERAGSGTKTPLGLIANNAREVATKLGDLTNRVAGDFTGRQIKLSNHPRKVVSELLRNSNSAQVLARRLFRTYVQNGSDVLTPADLNPAFPNSESAEAAFMVFDRDLNGDVSMEELEAFVDEVHREKKAIAASVKDLDSVITKLDRVFFVIIFIIAVIVFISTISPYTAAALASAGSAVLGLAWVLQATAQEFLQSIIFVFVKHPFDVGDRVTIYGNTGTTLQGDDYYVTEISLLYTEFKKMQGHIVQAPNSVLNTLFILNHRRSGSLADIFTLQIKYGTPSSVITELEARMTEYVLANKRDYTSKIITELVSFEKACSMTVNFICFHKSSFQNELLRLTRHNRFAIEMMNHMVALGIEQPRQQFQVSGRDFPIFQANISPPSYQDQNQQPTVDPALLTATRRRANSRVADANDMFQDVFVSRKLSSNNIPTTQLPPRINEEPPSGSTTGAKNSLSLDRPSTNGSARGSNRGLFGRSVGTLRRTRTSNPQSTDRSRERVDRDMV</sequence>
<dbReference type="EMBL" id="VFLP01000066">
    <property type="protein sequence ID" value="TRX89526.1"/>
    <property type="molecule type" value="Genomic_DNA"/>
</dbReference>
<feature type="compositionally biased region" description="Basic and acidic residues" evidence="7">
    <location>
        <begin position="836"/>
        <end position="847"/>
    </location>
</feature>
<feature type="region of interest" description="Disordered" evidence="7">
    <location>
        <begin position="86"/>
        <end position="106"/>
    </location>
</feature>
<evidence type="ECO:0000256" key="3">
    <source>
        <dbReference type="ARBA" id="ARBA00022692"/>
    </source>
</evidence>
<dbReference type="PIRSF" id="PIRSF017209">
    <property type="entry name" value="Memb_At2g17000_prd"/>
    <property type="match status" value="1"/>
</dbReference>
<evidence type="ECO:0000256" key="6">
    <source>
        <dbReference type="PIRNR" id="PIRNR017209"/>
    </source>
</evidence>
<dbReference type="InterPro" id="IPR016688">
    <property type="entry name" value="MscS-like_plants/fungi"/>
</dbReference>
<reference evidence="11" key="1">
    <citation type="submission" date="2019-06" db="EMBL/GenBank/DDBJ databases">
        <title>Draft genome sequence of the griseofulvin-producing fungus Xylaria cubensis strain G536.</title>
        <authorList>
            <person name="Mead M.E."/>
            <person name="Raja H.A."/>
            <person name="Steenwyk J.L."/>
            <person name="Knowles S.L."/>
            <person name="Oberlies N.H."/>
            <person name="Rokas A."/>
        </authorList>
    </citation>
    <scope>NUCLEOTIDE SEQUENCE [LARGE SCALE GENOMIC DNA]</scope>
    <source>
        <strain evidence="11">G536</strain>
    </source>
</reference>
<feature type="transmembrane region" description="Helical" evidence="8">
    <location>
        <begin position="233"/>
        <end position="252"/>
    </location>
</feature>
<dbReference type="GO" id="GO:0005509">
    <property type="term" value="F:calcium ion binding"/>
    <property type="evidence" value="ECO:0007669"/>
    <property type="project" value="InterPro"/>
</dbReference>
<evidence type="ECO:0000256" key="4">
    <source>
        <dbReference type="ARBA" id="ARBA00022989"/>
    </source>
</evidence>
<feature type="transmembrane region" description="Helical" evidence="8">
    <location>
        <begin position="144"/>
        <end position="165"/>
    </location>
</feature>
<keyword evidence="11" id="KW-1185">Reference proteome</keyword>
<dbReference type="GO" id="GO:0005262">
    <property type="term" value="F:calcium channel activity"/>
    <property type="evidence" value="ECO:0007669"/>
    <property type="project" value="TreeGrafter"/>
</dbReference>
<dbReference type="SUPFAM" id="SSF47473">
    <property type="entry name" value="EF-hand"/>
    <property type="match status" value="1"/>
</dbReference>
<dbReference type="AlphaFoldDB" id="A0A553HNL4"/>
<evidence type="ECO:0000256" key="1">
    <source>
        <dbReference type="ARBA" id="ARBA00004127"/>
    </source>
</evidence>
<dbReference type="OrthoDB" id="544685at2759"/>
<dbReference type="Pfam" id="PF00924">
    <property type="entry name" value="MS_channel_2nd"/>
    <property type="match status" value="1"/>
</dbReference>
<dbReference type="Gene3D" id="2.30.30.60">
    <property type="match status" value="1"/>
</dbReference>
<feature type="region of interest" description="Disordered" evidence="7">
    <location>
        <begin position="1"/>
        <end position="52"/>
    </location>
</feature>
<dbReference type="InterPro" id="IPR006685">
    <property type="entry name" value="MscS_channel_2nd"/>
</dbReference>
<feature type="compositionally biased region" description="Polar residues" evidence="7">
    <location>
        <begin position="788"/>
        <end position="811"/>
    </location>
</feature>
<feature type="domain" description="EF-hand" evidence="9">
    <location>
        <begin position="434"/>
        <end position="469"/>
    </location>
</feature>
<evidence type="ECO:0000313" key="10">
    <source>
        <dbReference type="EMBL" id="TRX89526.1"/>
    </source>
</evidence>
<evidence type="ECO:0000256" key="8">
    <source>
        <dbReference type="SAM" id="Phobius"/>
    </source>
</evidence>
<keyword evidence="4 8" id="KW-1133">Transmembrane helix</keyword>